<protein>
    <submittedName>
        <fullName evidence="1">Uncharacterized protein</fullName>
    </submittedName>
</protein>
<dbReference type="AlphaFoldDB" id="A0AAN9SIR3"/>
<reference evidence="1 2" key="1">
    <citation type="submission" date="2024-01" db="EMBL/GenBank/DDBJ databases">
        <title>The genomes of 5 underutilized Papilionoideae crops provide insights into root nodulation and disease resistanc.</title>
        <authorList>
            <person name="Jiang F."/>
        </authorList>
    </citation>
    <scope>NUCLEOTIDE SEQUENCE [LARGE SCALE GENOMIC DNA]</scope>
    <source>
        <strain evidence="1">DUOXIRENSHENG_FW03</strain>
        <tissue evidence="1">Leaves</tissue>
    </source>
</reference>
<dbReference type="EMBL" id="JAYMYS010000004">
    <property type="protein sequence ID" value="KAK7396274.1"/>
    <property type="molecule type" value="Genomic_DNA"/>
</dbReference>
<evidence type="ECO:0000313" key="2">
    <source>
        <dbReference type="Proteomes" id="UP001386955"/>
    </source>
</evidence>
<proteinExistence type="predicted"/>
<comment type="caution">
    <text evidence="1">The sequence shown here is derived from an EMBL/GenBank/DDBJ whole genome shotgun (WGS) entry which is preliminary data.</text>
</comment>
<dbReference type="Proteomes" id="UP001386955">
    <property type="component" value="Unassembled WGS sequence"/>
</dbReference>
<sequence>MLVGTDDKSTNDGQLSDSKSFEFNVAVDSVIYYVPSTTYSPRSTTYSIFNVAYDIPSPSYGTVSVRPMQFPTYGYATPSQGSWRIPNFGRVERMSNHSSSSKKLLAQKCYCVANITPNIPVLYEAHFRIPMTKSEKVKTFNPPLLIVIGDENYDPKALRYVVGKGAIEYKDFLQSGDPEYAWKPPRE</sequence>
<keyword evidence="2" id="KW-1185">Reference proteome</keyword>
<gene>
    <name evidence="1" type="ORF">VNO78_17163</name>
</gene>
<evidence type="ECO:0000313" key="1">
    <source>
        <dbReference type="EMBL" id="KAK7396274.1"/>
    </source>
</evidence>
<accession>A0AAN9SIR3</accession>
<name>A0AAN9SIR3_PSOTE</name>
<organism evidence="1 2">
    <name type="scientific">Psophocarpus tetragonolobus</name>
    <name type="common">Winged bean</name>
    <name type="synonym">Dolichos tetragonolobus</name>
    <dbReference type="NCBI Taxonomy" id="3891"/>
    <lineage>
        <taxon>Eukaryota</taxon>
        <taxon>Viridiplantae</taxon>
        <taxon>Streptophyta</taxon>
        <taxon>Embryophyta</taxon>
        <taxon>Tracheophyta</taxon>
        <taxon>Spermatophyta</taxon>
        <taxon>Magnoliopsida</taxon>
        <taxon>eudicotyledons</taxon>
        <taxon>Gunneridae</taxon>
        <taxon>Pentapetalae</taxon>
        <taxon>rosids</taxon>
        <taxon>fabids</taxon>
        <taxon>Fabales</taxon>
        <taxon>Fabaceae</taxon>
        <taxon>Papilionoideae</taxon>
        <taxon>50 kb inversion clade</taxon>
        <taxon>NPAAA clade</taxon>
        <taxon>indigoferoid/millettioid clade</taxon>
        <taxon>Phaseoleae</taxon>
        <taxon>Psophocarpus</taxon>
    </lineage>
</organism>